<feature type="transmembrane region" description="Helical" evidence="1">
    <location>
        <begin position="45"/>
        <end position="64"/>
    </location>
</feature>
<gene>
    <name evidence="2" type="ORF">GWO63_003695</name>
</gene>
<proteinExistence type="predicted"/>
<evidence type="ECO:0008006" key="4">
    <source>
        <dbReference type="Google" id="ProtNLM"/>
    </source>
</evidence>
<evidence type="ECO:0000256" key="1">
    <source>
        <dbReference type="SAM" id="Phobius"/>
    </source>
</evidence>
<keyword evidence="3" id="KW-1185">Reference proteome</keyword>
<keyword evidence="1" id="KW-1133">Transmembrane helix</keyword>
<accession>A0ABS1Y4U0</accession>
<keyword evidence="1" id="KW-0812">Transmembrane</keyword>
<protein>
    <recommendedName>
        <fullName evidence="4">DUF3923 family protein</fullName>
    </recommendedName>
</protein>
<dbReference type="Proteomes" id="UP001518680">
    <property type="component" value="Unassembled WGS sequence"/>
</dbReference>
<feature type="transmembrane region" description="Helical" evidence="1">
    <location>
        <begin position="7"/>
        <end position="25"/>
    </location>
</feature>
<reference evidence="2 3" key="1">
    <citation type="submission" date="2021-01" db="EMBL/GenBank/DDBJ databases">
        <title>Complete genome sequences of Corynebacterium macginleyi strains isolated from infectious keratitis.</title>
        <authorList>
            <person name="Sagerfors S."/>
            <person name="Poehlein A."/>
            <person name="Soderquist B."/>
            <person name="Bruggemann H."/>
        </authorList>
    </citation>
    <scope>NUCLEOTIDE SEQUENCE [LARGE SCALE GENOMIC DNA]</scope>
    <source>
        <strain evidence="2 3">12T220</strain>
    </source>
</reference>
<dbReference type="EMBL" id="JAACBX020000001">
    <property type="protein sequence ID" value="MBM0243396.1"/>
    <property type="molecule type" value="Genomic_DNA"/>
</dbReference>
<sequence>MKWLKFFLATLIIWLLTQIIIWGFSEIVLDDSGLAHTIGLEEVDIWLRILVYALFPLPLAFVLARRLVSGPRSGK</sequence>
<organism evidence="2 3">
    <name type="scientific">Corynebacterium macginleyi</name>
    <dbReference type="NCBI Taxonomy" id="38290"/>
    <lineage>
        <taxon>Bacteria</taxon>
        <taxon>Bacillati</taxon>
        <taxon>Actinomycetota</taxon>
        <taxon>Actinomycetes</taxon>
        <taxon>Mycobacteriales</taxon>
        <taxon>Corynebacteriaceae</taxon>
        <taxon>Corynebacterium</taxon>
    </lineage>
</organism>
<name>A0ABS1Y4U0_9CORY</name>
<comment type="caution">
    <text evidence="2">The sequence shown here is derived from an EMBL/GenBank/DDBJ whole genome shotgun (WGS) entry which is preliminary data.</text>
</comment>
<evidence type="ECO:0000313" key="3">
    <source>
        <dbReference type="Proteomes" id="UP001518680"/>
    </source>
</evidence>
<dbReference type="RefSeq" id="WP_121910397.1">
    <property type="nucleotide sequence ID" value="NZ_JAACBW010000042.1"/>
</dbReference>
<keyword evidence="1" id="KW-0472">Membrane</keyword>
<evidence type="ECO:0000313" key="2">
    <source>
        <dbReference type="EMBL" id="MBM0243396.1"/>
    </source>
</evidence>